<feature type="domain" description="CARDB" evidence="1">
    <location>
        <begin position="245"/>
        <end position="301"/>
    </location>
</feature>
<comment type="caution">
    <text evidence="2">The sequence shown here is derived from an EMBL/GenBank/DDBJ whole genome shotgun (WGS) entry which is preliminary data.</text>
</comment>
<dbReference type="EMBL" id="LNTB01000001">
    <property type="protein sequence ID" value="KSW12338.1"/>
    <property type="molecule type" value="Genomic_DNA"/>
</dbReference>
<sequence>MDLVYENSLPEVTLGGSGHPTTYSTTFEHGIRSATVDKALLEVGARSATMEIPRWKVLFNGVVVTREFKPSICARMGDGFFCKLVFDVTPIVNSKRRKDHTVGIEYMGVREFVVDHVGLLLMGSYDTVRSFYHFWSGAISLKPGDVIELSLPGRLSGMKARIVAYIPHTSASLVVSTGEGTSTISKSVGTNEFALDIGDAVQLRLEHKGTGEYYPRELLVSSILVYRIEAPEPRIEASYSVSADALKLEVSNAGDDRAENLVVTVFAVGNVVDRAVVGELKPGESKTLNLRLKPGSTNTVRVIWRHRGKLMFRDIRLRPD</sequence>
<accession>A0A0V8RWG7</accession>
<keyword evidence="3" id="KW-1185">Reference proteome</keyword>
<evidence type="ECO:0000259" key="1">
    <source>
        <dbReference type="Pfam" id="PF07705"/>
    </source>
</evidence>
<evidence type="ECO:0000313" key="2">
    <source>
        <dbReference type="EMBL" id="KSW12338.1"/>
    </source>
</evidence>
<protein>
    <recommendedName>
        <fullName evidence="1">CARDB domain-containing protein</fullName>
    </recommendedName>
</protein>
<proteinExistence type="predicted"/>
<name>A0A0V8RWG7_PYROC</name>
<reference evidence="2 3" key="1">
    <citation type="submission" date="2015-11" db="EMBL/GenBank/DDBJ databases">
        <title>Genome sequence of Pyrodictium occultum PL-19, a marine hyperthermophilic archaeon isolated from Volcano, Italy.</title>
        <authorList>
            <person name="Utturkar S."/>
            <person name="Huber H."/>
            <person name="Leptihn S."/>
            <person name="Brown S."/>
            <person name="Stetter K.O."/>
            <person name="Podar M."/>
        </authorList>
    </citation>
    <scope>NUCLEOTIDE SEQUENCE [LARGE SCALE GENOMIC DNA]</scope>
    <source>
        <strain evidence="2 3">PL-19</strain>
    </source>
</reference>
<dbReference type="InterPro" id="IPR013783">
    <property type="entry name" value="Ig-like_fold"/>
</dbReference>
<organism evidence="2 3">
    <name type="scientific">Pyrodictium occultum</name>
    <dbReference type="NCBI Taxonomy" id="2309"/>
    <lineage>
        <taxon>Archaea</taxon>
        <taxon>Thermoproteota</taxon>
        <taxon>Thermoprotei</taxon>
        <taxon>Desulfurococcales</taxon>
        <taxon>Pyrodictiaceae</taxon>
        <taxon>Pyrodictium</taxon>
    </lineage>
</organism>
<gene>
    <name evidence="2" type="ORF">CF15_06250</name>
</gene>
<dbReference type="Proteomes" id="UP000053352">
    <property type="component" value="Unassembled WGS sequence"/>
</dbReference>
<dbReference type="AlphaFoldDB" id="A0A0V8RWG7"/>
<evidence type="ECO:0000313" key="3">
    <source>
        <dbReference type="Proteomes" id="UP000053352"/>
    </source>
</evidence>
<dbReference type="Pfam" id="PF07705">
    <property type="entry name" value="CARDB"/>
    <property type="match status" value="1"/>
</dbReference>
<dbReference type="InterPro" id="IPR011635">
    <property type="entry name" value="CARDB"/>
</dbReference>
<dbReference type="Gene3D" id="2.60.40.10">
    <property type="entry name" value="Immunoglobulins"/>
    <property type="match status" value="1"/>
</dbReference>